<dbReference type="GO" id="GO:0005743">
    <property type="term" value="C:mitochondrial inner membrane"/>
    <property type="evidence" value="ECO:0007669"/>
    <property type="project" value="TreeGrafter"/>
</dbReference>
<feature type="repeat" description="RCC1" evidence="2">
    <location>
        <begin position="275"/>
        <end position="327"/>
    </location>
</feature>
<dbReference type="InterPro" id="IPR000408">
    <property type="entry name" value="Reg_chr_condens"/>
</dbReference>
<proteinExistence type="predicted"/>
<dbReference type="SUPFAM" id="SSF50985">
    <property type="entry name" value="RCC1/BLIP-II"/>
    <property type="match status" value="1"/>
</dbReference>
<name>A0A3B3B4Z5_ORYME</name>
<dbReference type="Ensembl" id="ENSOMET00000015492.1">
    <property type="protein sequence ID" value="ENSOMEP00000000656.1"/>
    <property type="gene ID" value="ENSOMEG00000001534.1"/>
</dbReference>
<feature type="repeat" description="RCC1" evidence="2">
    <location>
        <begin position="439"/>
        <end position="488"/>
    </location>
</feature>
<dbReference type="InterPro" id="IPR053035">
    <property type="entry name" value="Mitochondrial_GEF_domain"/>
</dbReference>
<protein>
    <submittedName>
        <fullName evidence="6">RCC1 like</fullName>
    </submittedName>
</protein>
<evidence type="ECO:0000313" key="6">
    <source>
        <dbReference type="Ensembl" id="ENSOMEP00000000656.1"/>
    </source>
</evidence>
<accession>A0A3B3B4Z5</accession>
<feature type="compositionally biased region" description="Basic and acidic residues" evidence="3">
    <location>
        <begin position="233"/>
        <end position="244"/>
    </location>
</feature>
<dbReference type="STRING" id="30732.ENSOMEP00000000656"/>
<evidence type="ECO:0000256" key="1">
    <source>
        <dbReference type="ARBA" id="ARBA00022737"/>
    </source>
</evidence>
<feature type="repeat" description="RCC1" evidence="2">
    <location>
        <begin position="328"/>
        <end position="380"/>
    </location>
</feature>
<dbReference type="PaxDb" id="30732-ENSOMEP00000000656"/>
<dbReference type="InterPro" id="IPR009091">
    <property type="entry name" value="RCC1/BLIP-II"/>
</dbReference>
<dbReference type="Pfam" id="PF25390">
    <property type="entry name" value="WD40_RLD"/>
    <property type="match status" value="1"/>
</dbReference>
<evidence type="ECO:0000256" key="2">
    <source>
        <dbReference type="PROSITE-ProRule" id="PRU00235"/>
    </source>
</evidence>
<dbReference type="PROSITE" id="PS50012">
    <property type="entry name" value="RCC1_3"/>
    <property type="match status" value="4"/>
</dbReference>
<keyword evidence="4" id="KW-0732">Signal</keyword>
<dbReference type="PRINTS" id="PR00633">
    <property type="entry name" value="RCCNDNSATION"/>
</dbReference>
<evidence type="ECO:0000259" key="5">
    <source>
        <dbReference type="Pfam" id="PF25390"/>
    </source>
</evidence>
<feature type="domain" description="RCC1-like" evidence="5">
    <location>
        <begin position="251"/>
        <end position="487"/>
    </location>
</feature>
<feature type="repeat" description="RCC1" evidence="2">
    <location>
        <begin position="381"/>
        <end position="438"/>
    </location>
</feature>
<dbReference type="PROSITE" id="PS00626">
    <property type="entry name" value="RCC1_2"/>
    <property type="match status" value="1"/>
</dbReference>
<reference evidence="6" key="2">
    <citation type="submission" date="2025-09" db="UniProtKB">
        <authorList>
            <consortium name="Ensembl"/>
        </authorList>
    </citation>
    <scope>IDENTIFICATION</scope>
</reference>
<evidence type="ECO:0000256" key="3">
    <source>
        <dbReference type="SAM" id="MobiDB-lite"/>
    </source>
</evidence>
<keyword evidence="1" id="KW-0677">Repeat</keyword>
<dbReference type="GO" id="GO:0019843">
    <property type="term" value="F:rRNA binding"/>
    <property type="evidence" value="ECO:0007669"/>
    <property type="project" value="TreeGrafter"/>
</dbReference>
<evidence type="ECO:0000313" key="7">
    <source>
        <dbReference type="Proteomes" id="UP000261560"/>
    </source>
</evidence>
<reference evidence="6" key="1">
    <citation type="submission" date="2025-08" db="UniProtKB">
        <authorList>
            <consortium name="Ensembl"/>
        </authorList>
    </citation>
    <scope>IDENTIFICATION</scope>
</reference>
<keyword evidence="7" id="KW-1185">Reference proteome</keyword>
<feature type="region of interest" description="Disordered" evidence="3">
    <location>
        <begin position="182"/>
        <end position="244"/>
    </location>
</feature>
<sequence>MFTFLHLTLIELGSVTGVREGPGSINEDHVRRQQHYEDAVGEGDQAAVPLRSSLRERPAEQQDGSFYGATVLSAQESWPPGVWVCHAAQLLQSPGEQQRSCVPVRRSAQEPDTQSVCVGLQLHRGSWDPQLCGAGQRQEETPQVSADAVPAGDGREDLVCCLWLRLHSPGVLHQRRVQSVGHGSEQGLSAGLPADAAQPQSQLPLRSGAVSGGAAAQRASADPGGPGGMRPRPLPDPHRQRRSDSHVIHRIEGFSDRVVQVSCGQDHSLFLTESGKVFACGWGADGQTGLGHHDVSAAPVEVGGDLSGVEVQQVSTYGDCSLAVSRDGQLFGWGNSEYRQLSSITESTQMNSPRRLPLTGCGTVLQAACGGTQVAVLNEKGEVFVWGYGILGKGPNLSESSTPELIPPTLFGRSEFSPSAPVSKIRCGLSHFAAVTEGGELFVWGKNIRGCLGIGKKDDQFFPWRVTVPGQVVDVACGVDHMVALVKSIL</sequence>
<dbReference type="GeneTree" id="ENSGT00940000157317"/>
<organism evidence="6 7">
    <name type="scientific">Oryzias melastigma</name>
    <name type="common">Marine medaka</name>
    <dbReference type="NCBI Taxonomy" id="30732"/>
    <lineage>
        <taxon>Eukaryota</taxon>
        <taxon>Metazoa</taxon>
        <taxon>Chordata</taxon>
        <taxon>Craniata</taxon>
        <taxon>Vertebrata</taxon>
        <taxon>Euteleostomi</taxon>
        <taxon>Actinopterygii</taxon>
        <taxon>Neopterygii</taxon>
        <taxon>Teleostei</taxon>
        <taxon>Neoteleostei</taxon>
        <taxon>Acanthomorphata</taxon>
        <taxon>Ovalentaria</taxon>
        <taxon>Atherinomorphae</taxon>
        <taxon>Beloniformes</taxon>
        <taxon>Adrianichthyidae</taxon>
        <taxon>Oryziinae</taxon>
        <taxon>Oryzias</taxon>
    </lineage>
</organism>
<evidence type="ECO:0000256" key="4">
    <source>
        <dbReference type="SAM" id="SignalP"/>
    </source>
</evidence>
<dbReference type="InterPro" id="IPR058923">
    <property type="entry name" value="RCC1-like_dom"/>
</dbReference>
<dbReference type="GO" id="GO:0070131">
    <property type="term" value="P:positive regulation of mitochondrial translation"/>
    <property type="evidence" value="ECO:0007669"/>
    <property type="project" value="TreeGrafter"/>
</dbReference>
<dbReference type="Proteomes" id="UP000261560">
    <property type="component" value="Unplaced"/>
</dbReference>
<dbReference type="Gene3D" id="2.130.10.30">
    <property type="entry name" value="Regulator of chromosome condensation 1/beta-lactamase-inhibitor protein II"/>
    <property type="match status" value="1"/>
</dbReference>
<feature type="chain" id="PRO_5017335876" evidence="4">
    <location>
        <begin position="18"/>
        <end position="490"/>
    </location>
</feature>
<dbReference type="GO" id="GO:0005085">
    <property type="term" value="F:guanyl-nucleotide exchange factor activity"/>
    <property type="evidence" value="ECO:0007669"/>
    <property type="project" value="TreeGrafter"/>
</dbReference>
<dbReference type="PANTHER" id="PTHR46337:SF1">
    <property type="entry name" value="RCC1-LIKE G EXCHANGING FACTOR-LIKE PROTEIN"/>
    <property type="match status" value="1"/>
</dbReference>
<dbReference type="PANTHER" id="PTHR46337">
    <property type="entry name" value="RCC1-LIKE G EXCHANGING FACTOR-LIKE PROTEIN"/>
    <property type="match status" value="1"/>
</dbReference>
<dbReference type="AlphaFoldDB" id="A0A3B3B4Z5"/>
<feature type="signal peptide" evidence="4">
    <location>
        <begin position="1"/>
        <end position="17"/>
    </location>
</feature>